<evidence type="ECO:0000313" key="1">
    <source>
        <dbReference type="EnsemblMetazoa" id="CLYHEMP009931.1"/>
    </source>
</evidence>
<protein>
    <submittedName>
        <fullName evidence="1">Uncharacterized protein</fullName>
    </submittedName>
</protein>
<organism evidence="1 2">
    <name type="scientific">Clytia hemisphaerica</name>
    <dbReference type="NCBI Taxonomy" id="252671"/>
    <lineage>
        <taxon>Eukaryota</taxon>
        <taxon>Metazoa</taxon>
        <taxon>Cnidaria</taxon>
        <taxon>Hydrozoa</taxon>
        <taxon>Hydroidolina</taxon>
        <taxon>Leptothecata</taxon>
        <taxon>Obeliida</taxon>
        <taxon>Clytiidae</taxon>
        <taxon>Clytia</taxon>
    </lineage>
</organism>
<reference evidence="1" key="1">
    <citation type="submission" date="2021-01" db="UniProtKB">
        <authorList>
            <consortium name="EnsemblMetazoa"/>
        </authorList>
    </citation>
    <scope>IDENTIFICATION</scope>
</reference>
<proteinExistence type="predicted"/>
<keyword evidence="2" id="KW-1185">Reference proteome</keyword>
<dbReference type="PANTHER" id="PTHR46791">
    <property type="entry name" value="EXPRESSED PROTEIN"/>
    <property type="match status" value="1"/>
</dbReference>
<dbReference type="OrthoDB" id="6747988at2759"/>
<accession>A0A7M5VFP9</accession>
<evidence type="ECO:0000313" key="2">
    <source>
        <dbReference type="Proteomes" id="UP000594262"/>
    </source>
</evidence>
<dbReference type="AlphaFoldDB" id="A0A7M5VFP9"/>
<name>A0A7M5VFP9_9CNID</name>
<dbReference type="PANTHER" id="PTHR46791:SF13">
    <property type="entry name" value="CLR5 DOMAIN-CONTAINING PROTEIN"/>
    <property type="match status" value="1"/>
</dbReference>
<sequence length="165" mass="19836">PNCEHVGRYLFCSNCGERFPYNEFDELLIKYFYKGYYYDEILQFLSHHHGTEVCMRTLKSHLGRLNLNRKNFSQRDFAEAFAAISREIDFCCDAVGYRTIWHRLSVKYGIRISRNFVMEAMKFLDPAGAAHRRSRRLRRRSYRSDGPNYTWHVDGYDKLKRYFCP</sequence>
<dbReference type="Proteomes" id="UP000594262">
    <property type="component" value="Unplaced"/>
</dbReference>
<dbReference type="EnsemblMetazoa" id="CLYHEMT009931.1">
    <property type="protein sequence ID" value="CLYHEMP009931.1"/>
    <property type="gene ID" value="CLYHEMG009931"/>
</dbReference>